<organism evidence="3 4">
    <name type="scientific">Armillaria luteobubalina</name>
    <dbReference type="NCBI Taxonomy" id="153913"/>
    <lineage>
        <taxon>Eukaryota</taxon>
        <taxon>Fungi</taxon>
        <taxon>Dikarya</taxon>
        <taxon>Basidiomycota</taxon>
        <taxon>Agaricomycotina</taxon>
        <taxon>Agaricomycetes</taxon>
        <taxon>Agaricomycetidae</taxon>
        <taxon>Agaricales</taxon>
        <taxon>Marasmiineae</taxon>
        <taxon>Physalacriaceae</taxon>
        <taxon>Armillaria</taxon>
    </lineage>
</organism>
<dbReference type="Pfam" id="PF18758">
    <property type="entry name" value="KDZ"/>
    <property type="match status" value="1"/>
</dbReference>
<feature type="compositionally biased region" description="Basic and acidic residues" evidence="1">
    <location>
        <begin position="917"/>
        <end position="927"/>
    </location>
</feature>
<dbReference type="Proteomes" id="UP001175228">
    <property type="component" value="Unassembled WGS sequence"/>
</dbReference>
<dbReference type="InterPro" id="IPR041457">
    <property type="entry name" value="CxC2_KDZ-assoc"/>
</dbReference>
<evidence type="ECO:0000259" key="2">
    <source>
        <dbReference type="Pfam" id="PF18803"/>
    </source>
</evidence>
<feature type="region of interest" description="Disordered" evidence="1">
    <location>
        <begin position="917"/>
        <end position="968"/>
    </location>
</feature>
<dbReference type="Pfam" id="PF18803">
    <property type="entry name" value="CxC2"/>
    <property type="match status" value="1"/>
</dbReference>
<dbReference type="PANTHER" id="PTHR33096">
    <property type="entry name" value="CXC2 DOMAIN-CONTAINING PROTEIN"/>
    <property type="match status" value="1"/>
</dbReference>
<reference evidence="3" key="1">
    <citation type="submission" date="2023-06" db="EMBL/GenBank/DDBJ databases">
        <authorList>
            <consortium name="Lawrence Berkeley National Laboratory"/>
            <person name="Ahrendt S."/>
            <person name="Sahu N."/>
            <person name="Indic B."/>
            <person name="Wong-Bajracharya J."/>
            <person name="Merenyi Z."/>
            <person name="Ke H.-M."/>
            <person name="Monk M."/>
            <person name="Kocsube S."/>
            <person name="Drula E."/>
            <person name="Lipzen A."/>
            <person name="Balint B."/>
            <person name="Henrissat B."/>
            <person name="Andreopoulos B."/>
            <person name="Martin F.M."/>
            <person name="Harder C.B."/>
            <person name="Rigling D."/>
            <person name="Ford K.L."/>
            <person name="Foster G.D."/>
            <person name="Pangilinan J."/>
            <person name="Papanicolaou A."/>
            <person name="Barry K."/>
            <person name="LaButti K."/>
            <person name="Viragh M."/>
            <person name="Koriabine M."/>
            <person name="Yan M."/>
            <person name="Riley R."/>
            <person name="Champramary S."/>
            <person name="Plett K.L."/>
            <person name="Tsai I.J."/>
            <person name="Slot J."/>
            <person name="Sipos G."/>
            <person name="Plett J."/>
            <person name="Nagy L.G."/>
            <person name="Grigoriev I.V."/>
        </authorList>
    </citation>
    <scope>NUCLEOTIDE SEQUENCE</scope>
    <source>
        <strain evidence="3">HWK02</strain>
    </source>
</reference>
<sequence length="1101" mass="125701">MYNNRRRGQRGYLLERYQQQPDGSWAVIRPHKKSVAKKKHTTIKSTVVPYKRIFHTDIYSSREGKLDLQQTFTTIASEHSTVHQSAPYVSNTEDWCFNSALPEVPATYPDENLVTIMQDLLHIQPQRRKRTWEEEPLPRWLPEIDCYLAEFLRLEAKQGGDVCDMCRAEEQGSYRCTICADVANVCDNCILEAHAGLPFHHIEHWTGEFYQKITLRSLGQVIQLGHARSDPCVSPCAATRKLDVIDIDGIHTIDVHFCDCHRAQPHYVQLLRRRWFPASVEIPRTAVTFQALRHYQMLSFMSKISAYEYYHSLARLVDNTGTESSPDKLQIFLRVVREWRHIRLLKRSGRGNDPTGVKGTKPGECAVLCPACPQPGINMVDTREGEKAYLDRLFIAVDANFRLKRNNVSSDEQDPGLNAGYAYFVENQAFKNYLQKYSDLLPEETNTCNNHDAIKLAQLRGKGTAVSGVGAVVCARHDMRRPLSVVDLQKGEAYLNMDYAVLSTLQCNTPQQLVISYDIACQWTVNLWNRIAIYGPGMAPPQRPENVIGLVPKFHLPAHIFQCQQNFSFNWTPHVGRTDGEAPERGWTRSNLVASSTKEMTAGSRRDTLDDHWGDHNWRKVTSIGEQLLRKIKEAVPEMVDHRAALEDFSRSISKESSHRVQEWTQLVKDWENGASTMNPYVPAVKPLTLASVRVKLAEKESQKLTASDHTVVMSASELITVGIQLESAQVDVGGDAKALGPHATDIARGNVLIASNRLRRSIDGWIDSQRVHVPSVRALRQQECQSRGDERVEVWDIKLWMPSQLCAAQKTCERDIMEYEWELRIAQAEEALDVIRRKVILETYVMKHKDKYTHGQRQGTKSSRLLGDAKGSKERSIAAYNRAYLSLCALEQPLEKTAWRNHYRYLEKEDMYPLNKDGTDSGRYDEVMEENDPAPRKKKGKKKAASKTASAGPSNSRSSGIDEDTRRRALGEGHRRLSWIWMASGSLNSQSPEDMVDTLRIEWCKCRARAERWKEECELVREEMDRVSRFFKWEAQRWTLRAEEAIPGTAGGPRAYALRQAALREDMHSHCVQTWLYVDQWIELGQVPPEDDDEMGDQGT</sequence>
<proteinExistence type="predicted"/>
<evidence type="ECO:0000313" key="3">
    <source>
        <dbReference type="EMBL" id="KAK0486660.1"/>
    </source>
</evidence>
<feature type="domain" description="CxC2-like cysteine cluster KDZ transposase-associated" evidence="2">
    <location>
        <begin position="215"/>
        <end position="321"/>
    </location>
</feature>
<dbReference type="PANTHER" id="PTHR33096:SF1">
    <property type="entry name" value="CXC1-LIKE CYSTEINE CLUSTER ASSOCIATED WITH KDZ TRANSPOSASES DOMAIN-CONTAINING PROTEIN"/>
    <property type="match status" value="1"/>
</dbReference>
<comment type="caution">
    <text evidence="3">The sequence shown here is derived from an EMBL/GenBank/DDBJ whole genome shotgun (WGS) entry which is preliminary data.</text>
</comment>
<protein>
    <recommendedName>
        <fullName evidence="2">CxC2-like cysteine cluster KDZ transposase-associated domain-containing protein</fullName>
    </recommendedName>
</protein>
<keyword evidence="4" id="KW-1185">Reference proteome</keyword>
<name>A0AA39UP09_9AGAR</name>
<feature type="compositionally biased region" description="Basic residues" evidence="1">
    <location>
        <begin position="937"/>
        <end position="946"/>
    </location>
</feature>
<dbReference type="EMBL" id="JAUEPU010000047">
    <property type="protein sequence ID" value="KAK0486660.1"/>
    <property type="molecule type" value="Genomic_DNA"/>
</dbReference>
<accession>A0AA39UP09</accession>
<gene>
    <name evidence="3" type="ORF">EDD18DRAFT_1425824</name>
</gene>
<dbReference type="AlphaFoldDB" id="A0AA39UP09"/>
<evidence type="ECO:0000313" key="4">
    <source>
        <dbReference type="Proteomes" id="UP001175228"/>
    </source>
</evidence>
<dbReference type="InterPro" id="IPR040521">
    <property type="entry name" value="KDZ"/>
</dbReference>
<evidence type="ECO:0000256" key="1">
    <source>
        <dbReference type="SAM" id="MobiDB-lite"/>
    </source>
</evidence>